<reference evidence="2" key="1">
    <citation type="submission" date="2018-06" db="EMBL/GenBank/DDBJ databases">
        <authorList>
            <person name="Zhirakovskaya E."/>
        </authorList>
    </citation>
    <scope>NUCLEOTIDE SEQUENCE</scope>
</reference>
<organism evidence="2">
    <name type="scientific">hydrothermal vent metagenome</name>
    <dbReference type="NCBI Taxonomy" id="652676"/>
    <lineage>
        <taxon>unclassified sequences</taxon>
        <taxon>metagenomes</taxon>
        <taxon>ecological metagenomes</taxon>
    </lineage>
</organism>
<dbReference type="EC" id="3.5.1.48" evidence="2"/>
<dbReference type="EMBL" id="UOGG01000232">
    <property type="protein sequence ID" value="VAX33013.1"/>
    <property type="molecule type" value="Genomic_DNA"/>
</dbReference>
<gene>
    <name evidence="2" type="ORF">MNBD_NITROSPINAE05-905</name>
</gene>
<name>A0A3B1D855_9ZZZZ</name>
<dbReference type="PRINTS" id="PR01270">
    <property type="entry name" value="HDASUPER"/>
</dbReference>
<dbReference type="InterPro" id="IPR023801">
    <property type="entry name" value="His_deacetylse_dom"/>
</dbReference>
<dbReference type="SUPFAM" id="SSF52768">
    <property type="entry name" value="Arginase/deacetylase"/>
    <property type="match status" value="1"/>
</dbReference>
<dbReference type="InterPro" id="IPR000286">
    <property type="entry name" value="HDACs"/>
</dbReference>
<dbReference type="PANTHER" id="PTHR10625">
    <property type="entry name" value="HISTONE DEACETYLASE HDAC1-RELATED"/>
    <property type="match status" value="1"/>
</dbReference>
<proteinExistence type="predicted"/>
<sequence length="311" mass="34589">MGKTSFIYNPLFLKHETEPHPENPGRLEAIYSKIQGSDLAQELTFTEPRVATPEQIARNHDAGYIERVRTAWEEGSRNLDADTVISRDSYKAAALAAGAGLTAVDLVVDGNADNAFCAVRPPGHHAEQDRAMGFCLFNNVAIAARYAIEERDLNRVFIFDWDVHHGNGTQHSFYNDASVYYASCHQFPFYPGTGDEDETGAGDGLGSTLNFPMRAYSGDEDYMDRIENKLIPEMIRFKPDLIIISAGFDAHQRDPLANIEITTECFGEMTDKIKQAANEICGGRLISMLEGGYDYQALSDSVLIHLKHLMK</sequence>
<dbReference type="Pfam" id="PF00850">
    <property type="entry name" value="Hist_deacetyl"/>
    <property type="match status" value="1"/>
</dbReference>
<dbReference type="Gene3D" id="3.40.800.20">
    <property type="entry name" value="Histone deacetylase domain"/>
    <property type="match status" value="1"/>
</dbReference>
<dbReference type="AlphaFoldDB" id="A0A3B1D855"/>
<dbReference type="GO" id="GO:0040029">
    <property type="term" value="P:epigenetic regulation of gene expression"/>
    <property type="evidence" value="ECO:0007669"/>
    <property type="project" value="TreeGrafter"/>
</dbReference>
<feature type="domain" description="Histone deacetylase" evidence="1">
    <location>
        <begin position="20"/>
        <end position="308"/>
    </location>
</feature>
<protein>
    <submittedName>
        <fullName evidence="2">Acetylspermidine deacetylase Deacetylases, including yeast histone deacetylase and acetoin utilization protein</fullName>
        <ecNumber evidence="2">3.5.1.48</ecNumber>
    </submittedName>
</protein>
<dbReference type="InterPro" id="IPR037138">
    <property type="entry name" value="His_deacetylse_dom_sf"/>
</dbReference>
<dbReference type="GO" id="GO:0004407">
    <property type="term" value="F:histone deacetylase activity"/>
    <property type="evidence" value="ECO:0007669"/>
    <property type="project" value="TreeGrafter"/>
</dbReference>
<dbReference type="GO" id="GO:0047611">
    <property type="term" value="F:acetylspermidine deacetylase activity"/>
    <property type="evidence" value="ECO:0007669"/>
    <property type="project" value="UniProtKB-EC"/>
</dbReference>
<dbReference type="PANTHER" id="PTHR10625:SF10">
    <property type="entry name" value="HISTONE DEACETYLASE HDAC1"/>
    <property type="match status" value="1"/>
</dbReference>
<dbReference type="InterPro" id="IPR023696">
    <property type="entry name" value="Ureohydrolase_dom_sf"/>
</dbReference>
<evidence type="ECO:0000313" key="2">
    <source>
        <dbReference type="EMBL" id="VAX33013.1"/>
    </source>
</evidence>
<keyword evidence="2" id="KW-0378">Hydrolase</keyword>
<accession>A0A3B1D855</accession>
<evidence type="ECO:0000259" key="1">
    <source>
        <dbReference type="Pfam" id="PF00850"/>
    </source>
</evidence>
<dbReference type="CDD" id="cd09992">
    <property type="entry name" value="HDAC_classII"/>
    <property type="match status" value="1"/>
</dbReference>